<proteinExistence type="predicted"/>
<protein>
    <recommendedName>
        <fullName evidence="4">PiggyBac transposable element-derived protein domain-containing protein</fullName>
    </recommendedName>
</protein>
<evidence type="ECO:0000313" key="2">
    <source>
        <dbReference type="EMBL" id="GBN39900.1"/>
    </source>
</evidence>
<feature type="compositionally biased region" description="Polar residues" evidence="1">
    <location>
        <begin position="8"/>
        <end position="22"/>
    </location>
</feature>
<feature type="compositionally biased region" description="Acidic residues" evidence="1">
    <location>
        <begin position="54"/>
        <end position="64"/>
    </location>
</feature>
<sequence>MSKRKRTMLSQTEIDTILFGSTSSEDEISSEDDDWPKLDSGNDSSVITDKAEIDTETEEDADDIDQSHQSIAIEEDGKGADKDRKISWATAIDNSKIEVNSPNFCSGPVHNLPTGSDPSEYFKLFFTNSMCQKLYE</sequence>
<keyword evidence="3" id="KW-1185">Reference proteome</keyword>
<evidence type="ECO:0008006" key="4">
    <source>
        <dbReference type="Google" id="ProtNLM"/>
    </source>
</evidence>
<organism evidence="2 3">
    <name type="scientific">Araneus ventricosus</name>
    <name type="common">Orbweaver spider</name>
    <name type="synonym">Epeira ventricosa</name>
    <dbReference type="NCBI Taxonomy" id="182803"/>
    <lineage>
        <taxon>Eukaryota</taxon>
        <taxon>Metazoa</taxon>
        <taxon>Ecdysozoa</taxon>
        <taxon>Arthropoda</taxon>
        <taxon>Chelicerata</taxon>
        <taxon>Arachnida</taxon>
        <taxon>Araneae</taxon>
        <taxon>Araneomorphae</taxon>
        <taxon>Entelegynae</taxon>
        <taxon>Araneoidea</taxon>
        <taxon>Araneidae</taxon>
        <taxon>Araneus</taxon>
    </lineage>
</organism>
<comment type="caution">
    <text evidence="2">The sequence shown here is derived from an EMBL/GenBank/DDBJ whole genome shotgun (WGS) entry which is preliminary data.</text>
</comment>
<dbReference type="Proteomes" id="UP000499080">
    <property type="component" value="Unassembled WGS sequence"/>
</dbReference>
<feature type="region of interest" description="Disordered" evidence="1">
    <location>
        <begin position="1"/>
        <end position="82"/>
    </location>
</feature>
<dbReference type="AlphaFoldDB" id="A0A4Y2NMU4"/>
<dbReference type="EMBL" id="BGPR01128549">
    <property type="protein sequence ID" value="GBN39900.1"/>
    <property type="molecule type" value="Genomic_DNA"/>
</dbReference>
<evidence type="ECO:0000256" key="1">
    <source>
        <dbReference type="SAM" id="MobiDB-lite"/>
    </source>
</evidence>
<name>A0A4Y2NMU4_ARAVE</name>
<accession>A0A4Y2NMU4</accession>
<gene>
    <name evidence="2" type="ORF">AVEN_41414_1</name>
</gene>
<feature type="compositionally biased region" description="Acidic residues" evidence="1">
    <location>
        <begin position="24"/>
        <end position="34"/>
    </location>
</feature>
<evidence type="ECO:0000313" key="3">
    <source>
        <dbReference type="Proteomes" id="UP000499080"/>
    </source>
</evidence>
<reference evidence="2 3" key="1">
    <citation type="journal article" date="2019" name="Sci. Rep.">
        <title>Orb-weaving spider Araneus ventricosus genome elucidates the spidroin gene catalogue.</title>
        <authorList>
            <person name="Kono N."/>
            <person name="Nakamura H."/>
            <person name="Ohtoshi R."/>
            <person name="Moran D.A.P."/>
            <person name="Shinohara A."/>
            <person name="Yoshida Y."/>
            <person name="Fujiwara M."/>
            <person name="Mori M."/>
            <person name="Tomita M."/>
            <person name="Arakawa K."/>
        </authorList>
    </citation>
    <scope>NUCLEOTIDE SEQUENCE [LARGE SCALE GENOMIC DNA]</scope>
</reference>